<feature type="compositionally biased region" description="Acidic residues" evidence="6">
    <location>
        <begin position="187"/>
        <end position="197"/>
    </location>
</feature>
<evidence type="ECO:0000259" key="7">
    <source>
        <dbReference type="PROSITE" id="PS50090"/>
    </source>
</evidence>
<reference evidence="10" key="1">
    <citation type="journal article" date="2018" name="Nat. Genet.">
        <title>Extensive intraspecific gene order and gene structural variations between Mo17 and other maize genomes.</title>
        <authorList>
            <person name="Sun S."/>
            <person name="Zhou Y."/>
            <person name="Chen J."/>
            <person name="Shi J."/>
            <person name="Zhao H."/>
            <person name="Zhao H."/>
            <person name="Song W."/>
            <person name="Zhang M."/>
            <person name="Cui Y."/>
            <person name="Dong X."/>
            <person name="Liu H."/>
            <person name="Ma X."/>
            <person name="Jiao Y."/>
            <person name="Wang B."/>
            <person name="Wei X."/>
            <person name="Stein J.C."/>
            <person name="Glaubitz J.C."/>
            <person name="Lu F."/>
            <person name="Yu G."/>
            <person name="Liang C."/>
            <person name="Fengler K."/>
            <person name="Li B."/>
            <person name="Rafalski A."/>
            <person name="Schnable P.S."/>
            <person name="Ware D.H."/>
            <person name="Buckler E.S."/>
            <person name="Lai J."/>
        </authorList>
    </citation>
    <scope>NUCLEOTIDE SEQUENCE [LARGE SCALE GENOMIC DNA]</scope>
    <source>
        <tissue evidence="10">Seedling</tissue>
    </source>
</reference>
<dbReference type="SUPFAM" id="SSF46689">
    <property type="entry name" value="Homeodomain-like"/>
    <property type="match status" value="1"/>
</dbReference>
<dbReference type="HOGENOM" id="CLU_038424_0_0_1"/>
<evidence type="ECO:0000259" key="8">
    <source>
        <dbReference type="PROSITE" id="PS51293"/>
    </source>
</evidence>
<keyword evidence="2" id="KW-0805">Transcription regulation</keyword>
<evidence type="ECO:0000256" key="4">
    <source>
        <dbReference type="ARBA" id="ARBA00023163"/>
    </source>
</evidence>
<feature type="domain" description="HTH myb-type" evidence="9">
    <location>
        <begin position="86"/>
        <end position="142"/>
    </location>
</feature>
<dbReference type="InterPro" id="IPR001005">
    <property type="entry name" value="SANT/Myb"/>
</dbReference>
<dbReference type="Proteomes" id="UP000251960">
    <property type="component" value="Chromosome 1"/>
</dbReference>
<dbReference type="GO" id="GO:0003677">
    <property type="term" value="F:DNA binding"/>
    <property type="evidence" value="ECO:0007669"/>
    <property type="project" value="UniProtKB-KW"/>
</dbReference>
<protein>
    <submittedName>
        <fullName evidence="10">Transcription factor MYBS3</fullName>
    </submittedName>
</protein>
<dbReference type="NCBIfam" id="TIGR01557">
    <property type="entry name" value="myb_SHAQKYF"/>
    <property type="match status" value="1"/>
</dbReference>
<evidence type="ECO:0000256" key="6">
    <source>
        <dbReference type="SAM" id="MobiDB-lite"/>
    </source>
</evidence>
<dbReference type="GO" id="GO:0005634">
    <property type="term" value="C:nucleus"/>
    <property type="evidence" value="ECO:0007669"/>
    <property type="project" value="UniProtKB-SubCell"/>
</dbReference>
<dbReference type="GO" id="GO:0009739">
    <property type="term" value="P:response to gibberellin"/>
    <property type="evidence" value="ECO:0007669"/>
    <property type="project" value="UniProtKB-ARBA"/>
</dbReference>
<dbReference type="SMR" id="A0A8J8XAE8"/>
<dbReference type="InterPro" id="IPR017930">
    <property type="entry name" value="Myb_dom"/>
</dbReference>
<comment type="subcellular location">
    <subcellularLocation>
        <location evidence="1">Nucleus</location>
    </subcellularLocation>
</comment>
<organism evidence="10">
    <name type="scientific">Zea mays</name>
    <name type="common">Maize</name>
    <dbReference type="NCBI Taxonomy" id="4577"/>
    <lineage>
        <taxon>Eukaryota</taxon>
        <taxon>Viridiplantae</taxon>
        <taxon>Streptophyta</taxon>
        <taxon>Embryophyta</taxon>
        <taxon>Tracheophyta</taxon>
        <taxon>Spermatophyta</taxon>
        <taxon>Magnoliopsida</taxon>
        <taxon>Liliopsida</taxon>
        <taxon>Poales</taxon>
        <taxon>Poaceae</taxon>
        <taxon>PACMAD clade</taxon>
        <taxon>Panicoideae</taxon>
        <taxon>Andropogonodae</taxon>
        <taxon>Andropogoneae</taxon>
        <taxon>Tripsacinae</taxon>
        <taxon>Zea</taxon>
    </lineage>
</organism>
<dbReference type="FunFam" id="1.10.10.60:FF:000009">
    <property type="entry name" value="transcription factor MYB1R1"/>
    <property type="match status" value="1"/>
</dbReference>
<dbReference type="OrthoDB" id="118550at2759"/>
<dbReference type="PANTHER" id="PTHR44191">
    <property type="entry name" value="TRANSCRIPTION FACTOR KUA1"/>
    <property type="match status" value="1"/>
</dbReference>
<proteinExistence type="predicted"/>
<evidence type="ECO:0000256" key="2">
    <source>
        <dbReference type="ARBA" id="ARBA00023015"/>
    </source>
</evidence>
<dbReference type="OMA" id="FPFPIWP"/>
<feature type="compositionally biased region" description="Low complexity" evidence="6">
    <location>
        <begin position="51"/>
        <end position="66"/>
    </location>
</feature>
<feature type="domain" description="SANT" evidence="8">
    <location>
        <begin position="94"/>
        <end position="142"/>
    </location>
</feature>
<dbReference type="SMART" id="SM00717">
    <property type="entry name" value="SANT"/>
    <property type="match status" value="1"/>
</dbReference>
<dbReference type="PROSITE" id="PS51293">
    <property type="entry name" value="SANT"/>
    <property type="match status" value="1"/>
</dbReference>
<name>A0A8J8XAE8_MAIZE</name>
<dbReference type="InterPro" id="IPR006447">
    <property type="entry name" value="Myb_dom_plants"/>
</dbReference>
<dbReference type="AlphaFoldDB" id="A0A8J8XAE8"/>
<dbReference type="EMBL" id="NCVQ01000001">
    <property type="protein sequence ID" value="PWZ58504.1"/>
    <property type="molecule type" value="Genomic_DNA"/>
</dbReference>
<evidence type="ECO:0000256" key="3">
    <source>
        <dbReference type="ARBA" id="ARBA00023125"/>
    </source>
</evidence>
<feature type="region of interest" description="Disordered" evidence="6">
    <location>
        <begin position="51"/>
        <end position="96"/>
    </location>
</feature>
<keyword evidence="5" id="KW-0539">Nucleus</keyword>
<dbReference type="Pfam" id="PF00249">
    <property type="entry name" value="Myb_DNA-binding"/>
    <property type="match status" value="1"/>
</dbReference>
<keyword evidence="4" id="KW-0804">Transcription</keyword>
<evidence type="ECO:0000313" key="10">
    <source>
        <dbReference type="EMBL" id="PWZ58504.1"/>
    </source>
</evidence>
<evidence type="ECO:0000259" key="9">
    <source>
        <dbReference type="PROSITE" id="PS51294"/>
    </source>
</evidence>
<dbReference type="GO" id="GO:0003700">
    <property type="term" value="F:DNA-binding transcription factor activity"/>
    <property type="evidence" value="ECO:0007669"/>
    <property type="project" value="UniProtKB-ARBA"/>
</dbReference>
<evidence type="ECO:0000256" key="5">
    <source>
        <dbReference type="ARBA" id="ARBA00023242"/>
    </source>
</evidence>
<feature type="region of interest" description="Disordered" evidence="6">
    <location>
        <begin position="157"/>
        <end position="199"/>
    </location>
</feature>
<evidence type="ECO:0000256" key="1">
    <source>
        <dbReference type="ARBA" id="ARBA00004123"/>
    </source>
</evidence>
<accession>A0A8J8XAE8</accession>
<dbReference type="Gene3D" id="1.10.10.60">
    <property type="entry name" value="Homeodomain-like"/>
    <property type="match status" value="1"/>
</dbReference>
<sequence>MTRRCSHCSHNGHNSRTCPNRGVKIFGVRLTDGSAIRKSASMGNLSLLSAGSTSGGASPADGPDLADGGGGYASDDFVQGSSSASRERKKGVPWTEEEHRRFLLGLQKLGKGDWRGISRNFVVSRTPTQVASHAQKYFIRQSNMSRRKRRSSLFDMVPDESMDLPPLPGSQEPETSVLNQPPLPPPVEEEEEVESMESDTSAVAESSAASALMPESLQPTYPMIVPAYFSPFLQFSVPFWPNQEDGGDLPQETHEIVKPVAVHSKNPINVDELVSMSKLSIGEPGQETVSTSLSLNLLVGQNRQSAFHANPQTRAQA</sequence>
<dbReference type="InterPro" id="IPR009057">
    <property type="entry name" value="Homeodomain-like_sf"/>
</dbReference>
<feature type="domain" description="Myb-like" evidence="7">
    <location>
        <begin position="86"/>
        <end position="138"/>
    </location>
</feature>
<dbReference type="InterPro" id="IPR052245">
    <property type="entry name" value="Plant_Stress_Dev_TF"/>
</dbReference>
<dbReference type="KEGG" id="zma:100383177"/>
<dbReference type="InterPro" id="IPR017884">
    <property type="entry name" value="SANT_dom"/>
</dbReference>
<dbReference type="PROSITE" id="PS50090">
    <property type="entry name" value="MYB_LIKE"/>
    <property type="match status" value="1"/>
</dbReference>
<dbReference type="PANTHER" id="PTHR44191:SF26">
    <property type="entry name" value="TRANSCRIPTION FACTOR KUA1"/>
    <property type="match status" value="1"/>
</dbReference>
<dbReference type="PROSITE" id="PS51294">
    <property type="entry name" value="HTH_MYB"/>
    <property type="match status" value="1"/>
</dbReference>
<comment type="caution">
    <text evidence="10">The sequence shown here is derived from an EMBL/GenBank/DDBJ whole genome shotgun (WGS) entry which is preliminary data.</text>
</comment>
<keyword evidence="3" id="KW-0238">DNA-binding</keyword>
<dbReference type="GO" id="GO:0009744">
    <property type="term" value="P:response to sucrose"/>
    <property type="evidence" value="ECO:0007669"/>
    <property type="project" value="UniProtKB-ARBA"/>
</dbReference>
<gene>
    <name evidence="10" type="primary">MYBS3_4</name>
    <name evidence="10" type="ORF">Zm00014a_032986</name>
</gene>
<dbReference type="CDD" id="cd00167">
    <property type="entry name" value="SANT"/>
    <property type="match status" value="1"/>
</dbReference>